<name>A0AA49GC03_9BACT</name>
<dbReference type="Proteomes" id="UP001230496">
    <property type="component" value="Chromosome"/>
</dbReference>
<accession>A0AA49GC03</accession>
<dbReference type="EMBL" id="CP129971">
    <property type="protein sequence ID" value="WKK75908.2"/>
    <property type="molecule type" value="Genomic_DNA"/>
</dbReference>
<sequence length="60" mass="6979">MNKDLVLKISREFTLETLEELKGNEIKLLKISLDEMKLGTGDVMVKIDELIKAKRDEKKF</sequence>
<organism evidence="1 2">
    <name type="scientific">Marivirga salinarum</name>
    <dbReference type="NCBI Taxonomy" id="3059078"/>
    <lineage>
        <taxon>Bacteria</taxon>
        <taxon>Pseudomonadati</taxon>
        <taxon>Bacteroidota</taxon>
        <taxon>Cytophagia</taxon>
        <taxon>Cytophagales</taxon>
        <taxon>Marivirgaceae</taxon>
        <taxon>Marivirga</taxon>
    </lineage>
</organism>
<keyword evidence="2" id="KW-1185">Reference proteome</keyword>
<proteinExistence type="predicted"/>
<protein>
    <submittedName>
        <fullName evidence="1">Uncharacterized protein</fullName>
    </submittedName>
</protein>
<reference evidence="1 2" key="1">
    <citation type="submission" date="2023-08" db="EMBL/GenBank/DDBJ databases">
        <title>Comparative genomics and taxonomic characterization of three novel marine species of genus Marivirga.</title>
        <authorList>
            <person name="Muhammad N."/>
            <person name="Kim S.-G."/>
        </authorList>
    </citation>
    <scope>NUCLEOTIDE SEQUENCE [LARGE SCALE GENOMIC DNA]</scope>
    <source>
        <strain evidence="1 2">BDSF4-3</strain>
    </source>
</reference>
<evidence type="ECO:0000313" key="2">
    <source>
        <dbReference type="Proteomes" id="UP001230496"/>
    </source>
</evidence>
<evidence type="ECO:0000313" key="1">
    <source>
        <dbReference type="EMBL" id="WKK75908.2"/>
    </source>
</evidence>
<dbReference type="KEGG" id="msaa:QYS49_00005"/>
<dbReference type="RefSeq" id="WP_308350908.1">
    <property type="nucleotide sequence ID" value="NZ_CP129971.1"/>
</dbReference>
<gene>
    <name evidence="1" type="ORF">QYS49_00005</name>
</gene>
<dbReference type="AlphaFoldDB" id="A0AA49GC03"/>